<organism evidence="2 3">
    <name type="scientific">Algimonas arctica</name>
    <dbReference type="NCBI Taxonomy" id="1479486"/>
    <lineage>
        <taxon>Bacteria</taxon>
        <taxon>Pseudomonadati</taxon>
        <taxon>Pseudomonadota</taxon>
        <taxon>Alphaproteobacteria</taxon>
        <taxon>Maricaulales</taxon>
        <taxon>Robiginitomaculaceae</taxon>
        <taxon>Algimonas</taxon>
    </lineage>
</organism>
<evidence type="ECO:0000256" key="1">
    <source>
        <dbReference type="SAM" id="SignalP"/>
    </source>
</evidence>
<reference evidence="2" key="2">
    <citation type="submission" date="2020-09" db="EMBL/GenBank/DDBJ databases">
        <authorList>
            <person name="Sun Q."/>
            <person name="Kim S."/>
        </authorList>
    </citation>
    <scope>NUCLEOTIDE SEQUENCE</scope>
    <source>
        <strain evidence="2">KCTC 32513</strain>
    </source>
</reference>
<sequence length="157" mass="16738">MKAFSTFLALIILATAPSALALSATQTVLKEIRTTTPSGDVTTRYVAAELVTPGETIVYRLDYVNDSAELVTDMVLTMPVPAEVIFQDGSAEQAGMETSFSSDGGQTFFARPALMVDTDEGVMVPASAEDVTHIRWVSKSAVASNEDGILKFKAVLK</sequence>
<keyword evidence="1" id="KW-0732">Signal</keyword>
<gene>
    <name evidence="2" type="ORF">GCM10009069_26250</name>
</gene>
<reference evidence="2" key="1">
    <citation type="journal article" date="2014" name="Int. J. Syst. Evol. Microbiol.">
        <title>Complete genome sequence of Corynebacterium casei LMG S-19264T (=DSM 44701T), isolated from a smear-ripened cheese.</title>
        <authorList>
            <consortium name="US DOE Joint Genome Institute (JGI-PGF)"/>
            <person name="Walter F."/>
            <person name="Albersmeier A."/>
            <person name="Kalinowski J."/>
            <person name="Ruckert C."/>
        </authorList>
    </citation>
    <scope>NUCLEOTIDE SEQUENCE</scope>
    <source>
        <strain evidence="2">KCTC 32513</strain>
    </source>
</reference>
<evidence type="ECO:0000313" key="2">
    <source>
        <dbReference type="EMBL" id="GHB02214.1"/>
    </source>
</evidence>
<dbReference type="Proteomes" id="UP000634004">
    <property type="component" value="Unassembled WGS sequence"/>
</dbReference>
<dbReference type="AlphaFoldDB" id="A0A8J3CSW4"/>
<name>A0A8J3CSW4_9PROT</name>
<accession>A0A8J3CSW4</accession>
<feature type="signal peptide" evidence="1">
    <location>
        <begin position="1"/>
        <end position="21"/>
    </location>
</feature>
<proteinExistence type="predicted"/>
<feature type="chain" id="PRO_5035202997" description="DUF11 domain-containing protein" evidence="1">
    <location>
        <begin position="22"/>
        <end position="157"/>
    </location>
</feature>
<evidence type="ECO:0000313" key="3">
    <source>
        <dbReference type="Proteomes" id="UP000634004"/>
    </source>
</evidence>
<comment type="caution">
    <text evidence="2">The sequence shown here is derived from an EMBL/GenBank/DDBJ whole genome shotgun (WGS) entry which is preliminary data.</text>
</comment>
<evidence type="ECO:0008006" key="4">
    <source>
        <dbReference type="Google" id="ProtNLM"/>
    </source>
</evidence>
<keyword evidence="3" id="KW-1185">Reference proteome</keyword>
<dbReference type="RefSeq" id="WP_189499188.1">
    <property type="nucleotide sequence ID" value="NZ_BMZH01000013.1"/>
</dbReference>
<dbReference type="EMBL" id="BMZH01000013">
    <property type="protein sequence ID" value="GHB02214.1"/>
    <property type="molecule type" value="Genomic_DNA"/>
</dbReference>
<protein>
    <recommendedName>
        <fullName evidence="4">DUF11 domain-containing protein</fullName>
    </recommendedName>
</protein>